<organism evidence="9 10">
    <name type="scientific">Candidatus Desulfaltia bathyphila</name>
    <dbReference type="NCBI Taxonomy" id="2841697"/>
    <lineage>
        <taxon>Bacteria</taxon>
        <taxon>Pseudomonadati</taxon>
        <taxon>Thermodesulfobacteriota</taxon>
        <taxon>Desulfobacteria</taxon>
        <taxon>Desulfobacterales</taxon>
        <taxon>Desulfobacterales incertae sedis</taxon>
        <taxon>Candidatus Desulfaltia</taxon>
    </lineage>
</organism>
<dbReference type="AlphaFoldDB" id="A0A8J6N573"/>
<dbReference type="Gene3D" id="3.30.460.10">
    <property type="entry name" value="Beta Polymerase, domain 2"/>
    <property type="match status" value="2"/>
</dbReference>
<dbReference type="PANTHER" id="PTHR30621:SF0">
    <property type="entry name" value="BIFUNCTIONAL GLUTAMINE SYNTHETASE ADENYLYLTRANSFERASE_ADENYLYL-REMOVING ENZYME"/>
    <property type="match status" value="1"/>
</dbReference>
<keyword evidence="6" id="KW-0511">Multifunctional enzyme</keyword>
<keyword evidence="5" id="KW-0460">Magnesium</keyword>
<dbReference type="GO" id="GO:0000820">
    <property type="term" value="P:regulation of glutamine family amino acid metabolic process"/>
    <property type="evidence" value="ECO:0007669"/>
    <property type="project" value="TreeGrafter"/>
</dbReference>
<dbReference type="GO" id="GO:0008882">
    <property type="term" value="F:[glutamate-ammonia-ligase] adenylyltransferase activity"/>
    <property type="evidence" value="ECO:0007669"/>
    <property type="project" value="UniProtKB-EC"/>
</dbReference>
<dbReference type="NCBIfam" id="NF008292">
    <property type="entry name" value="PRK11072.1"/>
    <property type="match status" value="1"/>
</dbReference>
<evidence type="ECO:0000259" key="7">
    <source>
        <dbReference type="Pfam" id="PF03710"/>
    </source>
</evidence>
<gene>
    <name evidence="9" type="primary">glnE</name>
    <name evidence="9" type="ORF">H8E80_03060</name>
</gene>
<feature type="domain" description="Glutamate-ammonia ligase adenylyltransferase repeated" evidence="7">
    <location>
        <begin position="42"/>
        <end position="297"/>
    </location>
</feature>
<dbReference type="Pfam" id="PF08335">
    <property type="entry name" value="GlnD_UR_UTase"/>
    <property type="match status" value="1"/>
</dbReference>
<keyword evidence="9" id="KW-0436">Ligase</keyword>
<evidence type="ECO:0000256" key="5">
    <source>
        <dbReference type="ARBA" id="ARBA00022842"/>
    </source>
</evidence>
<reference evidence="9 10" key="1">
    <citation type="submission" date="2020-08" db="EMBL/GenBank/DDBJ databases">
        <title>Bridging the membrane lipid divide: bacteria of the FCB group superphylum have the potential to synthesize archaeal ether lipids.</title>
        <authorList>
            <person name="Villanueva L."/>
            <person name="Von Meijenfeldt F.A.B."/>
            <person name="Westbye A.B."/>
            <person name="Yadav S."/>
            <person name="Hopmans E.C."/>
            <person name="Dutilh B.E."/>
            <person name="Sinninghe Damste J.S."/>
        </authorList>
    </citation>
    <scope>NUCLEOTIDE SEQUENCE [LARGE SCALE GENOMIC DNA]</scope>
    <source>
        <strain evidence="9">NIOZ-UU82</strain>
    </source>
</reference>
<dbReference type="Gene3D" id="1.20.120.1510">
    <property type="match status" value="1"/>
</dbReference>
<keyword evidence="3" id="KW-0547">Nucleotide-binding</keyword>
<dbReference type="GO" id="GO:0047388">
    <property type="term" value="F:[glutamine synthetase]-adenylyl-L-tyrosine phosphorylase activity"/>
    <property type="evidence" value="ECO:0007669"/>
    <property type="project" value="UniProtKB-EC"/>
</dbReference>
<dbReference type="InterPro" id="IPR023057">
    <property type="entry name" value="GlnE"/>
</dbReference>
<dbReference type="FunFam" id="3.30.460.10:FF:000009">
    <property type="entry name" value="Bifunctional glutamine synthetase adenylyltransferase/adenylyl-removing enzyme"/>
    <property type="match status" value="1"/>
</dbReference>
<dbReference type="SUPFAM" id="SSF81301">
    <property type="entry name" value="Nucleotidyltransferase"/>
    <property type="match status" value="2"/>
</dbReference>
<dbReference type="InterPro" id="IPR013546">
    <property type="entry name" value="PII_UdlTrfase/GS_AdlTrfase"/>
</dbReference>
<dbReference type="InterPro" id="IPR043519">
    <property type="entry name" value="NT_sf"/>
</dbReference>
<comment type="caution">
    <text evidence="9">The sequence shown here is derived from an EMBL/GenBank/DDBJ whole genome shotgun (WGS) entry which is preliminary data.</text>
</comment>
<keyword evidence="2 9" id="KW-0548">Nucleotidyltransferase</keyword>
<dbReference type="PANTHER" id="PTHR30621">
    <property type="entry name" value="GLUTAMINE SYNTHETASE ADENYLYLTRANSFERASE"/>
    <property type="match status" value="1"/>
</dbReference>
<sequence>MKPANYLPKSLENNFNIKWNSLCVSAGYAKNIPQDNPEIFAALKQVFAFSDFVARSCVHTPELLNNLIESNDLQKGYKVNGYNDKLKTALLSLEGDAKSGIQSPVSSLQHIFRQFRLYEMVRIAWRDLAGWADLEETMADLSALADACVNHALSHLYKWQCLKYGIPTGPDGSQQHLVVIGMGKLGACELNFSSDIDLIFAYPEPGKTKGKTTSISNEEFFVGLCRHFFNVISATTSEGFVFRVDTRLRPYGESGPLIMSFDNMEAYYQRQGREWERYAWIKARIVADEKGAGNSLLERLQPFVYRKYLDFGVFESLREMKNKISLEVKNKGMKSNIKLGPGGIREIEFFGQIFQLIRGGVTPVLRERRIHKVLTALSQNNYIEQDTCNELVKAYEFLRKTEHRLQEFSDQQTHRLPMDYVGRQRLAVSMGFIDWESFASHLSRHMERVHYHFNALLAEKEPDGRIEHDKQEAKIEIELKGIWQNLIDNEKSINLLSHAGFERPEKVLRLLDNLRNDPHTRPLSIKGRKRLDRLIPIVLREIGKSGLSYSVLNRIIDLIKTIEGRTCYIALLLENPTALTHLIKLANAGPWVISFLSRHPVLLDELLDPRTLYVPPERDELEKEAQKKLEQIPSDDLESQIQELCIFKQVNLLRVAAADVTGALKLMRTSDHLTEIAETIVNKVVGLAWNHLIEKHGTPTCVIGGHTIDKGFAVIAYGKLGGIELGYGADLDLVFLHAGARGQTKGGIRPIDNSQFFARLGQRIVHILTTHTTAGMLYKIDMRLRPSGSAGPLVGHIESFRDYQIKKAWTWEHQALVRARPISGNIKMSKYFEQTREEVLARPRIKSMLQEEVGAMRERMREELLSPEPEMFDLMQDKGGIVDIEFLVQYLVLLKSYEHAELLKWTDNVRILQTLTQTGIIDKDTATLLKDTFLTYRAEVHRLRLQEEPTRVPENEFYGLREKVKEIWKFFLEE</sequence>
<dbReference type="SUPFAM" id="SSF81593">
    <property type="entry name" value="Nucleotidyltransferase substrate binding subunit/domain"/>
    <property type="match status" value="2"/>
</dbReference>
<dbReference type="HAMAP" id="MF_00802">
    <property type="entry name" value="GlnE"/>
    <property type="match status" value="1"/>
</dbReference>
<evidence type="ECO:0000256" key="3">
    <source>
        <dbReference type="ARBA" id="ARBA00022741"/>
    </source>
</evidence>
<dbReference type="Gene3D" id="1.20.120.330">
    <property type="entry name" value="Nucleotidyltransferases domain 2"/>
    <property type="match status" value="2"/>
</dbReference>
<protein>
    <submittedName>
        <fullName evidence="9">Bifunctional [glutamate--ammonia ligase]-adenylyl-L-tyrosine phosphorylase/[glutamate--ammonia-ligase] adenylyltransferase</fullName>
        <ecNumber evidence="9">2.7.7.42</ecNumber>
        <ecNumber evidence="9">2.7.7.89</ecNumber>
    </submittedName>
</protein>
<evidence type="ECO:0000256" key="1">
    <source>
        <dbReference type="ARBA" id="ARBA00022679"/>
    </source>
</evidence>
<keyword evidence="1 9" id="KW-0808">Transferase</keyword>
<evidence type="ECO:0000256" key="6">
    <source>
        <dbReference type="ARBA" id="ARBA00023268"/>
    </source>
</evidence>
<dbReference type="EMBL" id="JACNLL010000030">
    <property type="protein sequence ID" value="MBC8199011.1"/>
    <property type="molecule type" value="Genomic_DNA"/>
</dbReference>
<dbReference type="GO" id="GO:0005524">
    <property type="term" value="F:ATP binding"/>
    <property type="evidence" value="ECO:0007669"/>
    <property type="project" value="UniProtKB-KW"/>
</dbReference>
<feature type="domain" description="Glutamate-ammonia ligase adenylyltransferase repeated" evidence="7">
    <location>
        <begin position="580"/>
        <end position="834"/>
    </location>
</feature>
<accession>A0A8J6N573</accession>
<dbReference type="EC" id="2.7.7.42" evidence="9"/>
<evidence type="ECO:0000256" key="2">
    <source>
        <dbReference type="ARBA" id="ARBA00022695"/>
    </source>
</evidence>
<proteinExistence type="inferred from homology"/>
<dbReference type="GO" id="GO:0016874">
    <property type="term" value="F:ligase activity"/>
    <property type="evidence" value="ECO:0007669"/>
    <property type="project" value="UniProtKB-KW"/>
</dbReference>
<dbReference type="CDD" id="cd05401">
    <property type="entry name" value="NT_GlnE_GlnD_like"/>
    <property type="match status" value="2"/>
</dbReference>
<dbReference type="InterPro" id="IPR005190">
    <property type="entry name" value="GlnE_rpt_dom"/>
</dbReference>
<dbReference type="Pfam" id="PF03710">
    <property type="entry name" value="GlnE"/>
    <property type="match status" value="2"/>
</dbReference>
<evidence type="ECO:0000313" key="10">
    <source>
        <dbReference type="Proteomes" id="UP000603545"/>
    </source>
</evidence>
<dbReference type="Proteomes" id="UP000603545">
    <property type="component" value="Unassembled WGS sequence"/>
</dbReference>
<dbReference type="EC" id="2.7.7.89" evidence="9"/>
<keyword evidence="4" id="KW-0067">ATP-binding</keyword>
<evidence type="ECO:0000313" key="9">
    <source>
        <dbReference type="EMBL" id="MBC8199011.1"/>
    </source>
</evidence>
<evidence type="ECO:0000259" key="8">
    <source>
        <dbReference type="Pfam" id="PF08335"/>
    </source>
</evidence>
<name>A0A8J6N573_9BACT</name>
<dbReference type="GO" id="GO:0005829">
    <property type="term" value="C:cytosol"/>
    <property type="evidence" value="ECO:0007669"/>
    <property type="project" value="TreeGrafter"/>
</dbReference>
<evidence type="ECO:0000256" key="4">
    <source>
        <dbReference type="ARBA" id="ARBA00022840"/>
    </source>
</evidence>
<feature type="domain" description="PII-uridylyltransferase/Glutamine-synthetase adenylyltransferase" evidence="8">
    <location>
        <begin position="318"/>
        <end position="457"/>
    </location>
</feature>
<dbReference type="FunFam" id="1.20.120.330:FF:000005">
    <property type="entry name" value="Bifunctional glutamine synthetase adenylyltransferase/adenylyl-removing enzyme"/>
    <property type="match status" value="1"/>
</dbReference>
<dbReference type="Gene3D" id="1.10.4050.10">
    <property type="entry name" value="Glutamine synthase adenylyltransferase GlnE"/>
    <property type="match status" value="1"/>
</dbReference>